<comment type="caution">
    <text evidence="2">The sequence shown here is derived from an EMBL/GenBank/DDBJ whole genome shotgun (WGS) entry which is preliminary data.</text>
</comment>
<accession>A0A4Y2J799</accession>
<evidence type="ECO:0000313" key="3">
    <source>
        <dbReference type="Proteomes" id="UP000499080"/>
    </source>
</evidence>
<organism evidence="2 3">
    <name type="scientific">Araneus ventricosus</name>
    <name type="common">Orbweaver spider</name>
    <name type="synonym">Epeira ventricosa</name>
    <dbReference type="NCBI Taxonomy" id="182803"/>
    <lineage>
        <taxon>Eukaryota</taxon>
        <taxon>Metazoa</taxon>
        <taxon>Ecdysozoa</taxon>
        <taxon>Arthropoda</taxon>
        <taxon>Chelicerata</taxon>
        <taxon>Arachnida</taxon>
        <taxon>Araneae</taxon>
        <taxon>Araneomorphae</taxon>
        <taxon>Entelegynae</taxon>
        <taxon>Araneoidea</taxon>
        <taxon>Araneidae</taxon>
        <taxon>Araneus</taxon>
    </lineage>
</organism>
<evidence type="ECO:0000256" key="1">
    <source>
        <dbReference type="SAM" id="MobiDB-lite"/>
    </source>
</evidence>
<feature type="region of interest" description="Disordered" evidence="1">
    <location>
        <begin position="94"/>
        <end position="142"/>
    </location>
</feature>
<keyword evidence="3" id="KW-1185">Reference proteome</keyword>
<protein>
    <submittedName>
        <fullName evidence="2">Uncharacterized protein</fullName>
    </submittedName>
</protein>
<sequence length="142" mass="15905">MTGICAHPPKLLPTTAERRRQSTSDLTCIRHHINMGDVDGIGLRTLTLRSEASETSITRPPHLLKTFRLQILGHSQRRQSARLAILSRPHLSAHFTRKKLPSPLQRVRPNKERQPGDKRASFRIAGEGAVGAPLRGDRPGRY</sequence>
<dbReference type="EMBL" id="BGPR01003209">
    <property type="protein sequence ID" value="GBM85132.1"/>
    <property type="molecule type" value="Genomic_DNA"/>
</dbReference>
<gene>
    <name evidence="2" type="ORF">AVEN_67793_1</name>
</gene>
<name>A0A4Y2J799_ARAVE</name>
<evidence type="ECO:0000313" key="2">
    <source>
        <dbReference type="EMBL" id="GBM85132.1"/>
    </source>
</evidence>
<dbReference type="AlphaFoldDB" id="A0A4Y2J799"/>
<reference evidence="2 3" key="1">
    <citation type="journal article" date="2019" name="Sci. Rep.">
        <title>Orb-weaving spider Araneus ventricosus genome elucidates the spidroin gene catalogue.</title>
        <authorList>
            <person name="Kono N."/>
            <person name="Nakamura H."/>
            <person name="Ohtoshi R."/>
            <person name="Moran D.A.P."/>
            <person name="Shinohara A."/>
            <person name="Yoshida Y."/>
            <person name="Fujiwara M."/>
            <person name="Mori M."/>
            <person name="Tomita M."/>
            <person name="Arakawa K."/>
        </authorList>
    </citation>
    <scope>NUCLEOTIDE SEQUENCE [LARGE SCALE GENOMIC DNA]</scope>
</reference>
<dbReference type="Proteomes" id="UP000499080">
    <property type="component" value="Unassembled WGS sequence"/>
</dbReference>
<proteinExistence type="predicted"/>
<feature type="compositionally biased region" description="Basic and acidic residues" evidence="1">
    <location>
        <begin position="109"/>
        <end position="120"/>
    </location>
</feature>